<dbReference type="EMBL" id="JBJQOH010000007">
    <property type="protein sequence ID" value="KAL3680056.1"/>
    <property type="molecule type" value="Genomic_DNA"/>
</dbReference>
<sequence length="178" mass="19602">MLDKELPLKFMEVDEERTRLVLLSTGCGDWVCRRATAVVYRFIYGTSGLLHQSNHDRITTVENVVSTGVNDEHHAAMPLIKFVVVLVFIQSMSLRQRVAQAEAAATGRRVATPEGGISNGIPSGFNLALVLQHAYSDIYLSILTKLFSATYLFDCGELGREDSASGQPAPVQSRFERA</sequence>
<accession>A0ABD3GN89</accession>
<name>A0ABD3GN89_9MARC</name>
<keyword evidence="2" id="KW-1185">Reference proteome</keyword>
<gene>
    <name evidence="1" type="ORF">R1sor_023012</name>
</gene>
<proteinExistence type="predicted"/>
<protein>
    <submittedName>
        <fullName evidence="1">Uncharacterized protein</fullName>
    </submittedName>
</protein>
<evidence type="ECO:0000313" key="2">
    <source>
        <dbReference type="Proteomes" id="UP001633002"/>
    </source>
</evidence>
<comment type="caution">
    <text evidence="1">The sequence shown here is derived from an EMBL/GenBank/DDBJ whole genome shotgun (WGS) entry which is preliminary data.</text>
</comment>
<evidence type="ECO:0000313" key="1">
    <source>
        <dbReference type="EMBL" id="KAL3680056.1"/>
    </source>
</evidence>
<dbReference type="Proteomes" id="UP001633002">
    <property type="component" value="Unassembled WGS sequence"/>
</dbReference>
<reference evidence="1 2" key="1">
    <citation type="submission" date="2024-09" db="EMBL/GenBank/DDBJ databases">
        <title>Chromosome-scale assembly of Riccia sorocarpa.</title>
        <authorList>
            <person name="Paukszto L."/>
        </authorList>
    </citation>
    <scope>NUCLEOTIDE SEQUENCE [LARGE SCALE GENOMIC DNA]</scope>
    <source>
        <strain evidence="1">LP-2024</strain>
        <tissue evidence="1">Aerial parts of the thallus</tissue>
    </source>
</reference>
<dbReference type="AlphaFoldDB" id="A0ABD3GN89"/>
<organism evidence="1 2">
    <name type="scientific">Riccia sorocarpa</name>
    <dbReference type="NCBI Taxonomy" id="122646"/>
    <lineage>
        <taxon>Eukaryota</taxon>
        <taxon>Viridiplantae</taxon>
        <taxon>Streptophyta</taxon>
        <taxon>Embryophyta</taxon>
        <taxon>Marchantiophyta</taxon>
        <taxon>Marchantiopsida</taxon>
        <taxon>Marchantiidae</taxon>
        <taxon>Marchantiales</taxon>
        <taxon>Ricciaceae</taxon>
        <taxon>Riccia</taxon>
    </lineage>
</organism>